<dbReference type="Proteomes" id="UP000429607">
    <property type="component" value="Unassembled WGS sequence"/>
</dbReference>
<comment type="caution">
    <text evidence="2">The sequence shown here is derived from an EMBL/GenBank/DDBJ whole genome shotgun (WGS) entry which is preliminary data.</text>
</comment>
<evidence type="ECO:0000313" key="2">
    <source>
        <dbReference type="EMBL" id="KAE8982058.1"/>
    </source>
</evidence>
<dbReference type="Proteomes" id="UP000434957">
    <property type="component" value="Unassembled WGS sequence"/>
</dbReference>
<feature type="region of interest" description="Disordered" evidence="1">
    <location>
        <begin position="1"/>
        <end position="36"/>
    </location>
</feature>
<reference evidence="2 4" key="1">
    <citation type="submission" date="2018-09" db="EMBL/GenBank/DDBJ databases">
        <title>Genomic investigation of the strawberry pathogen Phytophthora fragariae indicates pathogenicity is determined by transcriptional variation in three key races.</title>
        <authorList>
            <person name="Adams T.M."/>
            <person name="Armitage A.D."/>
            <person name="Sobczyk M.K."/>
            <person name="Bates H.J."/>
            <person name="Dunwell J.M."/>
            <person name="Nellist C.F."/>
            <person name="Harrison R.J."/>
        </authorList>
    </citation>
    <scope>NUCLEOTIDE SEQUENCE [LARGE SCALE GENOMIC DNA]</scope>
    <source>
        <strain evidence="2 4">SCRP249</strain>
        <strain evidence="3 5">SCRP333</strain>
    </source>
</reference>
<evidence type="ECO:0000313" key="3">
    <source>
        <dbReference type="EMBL" id="KAE9293195.1"/>
    </source>
</evidence>
<gene>
    <name evidence="2" type="ORF">PR001_g23830</name>
    <name evidence="3" type="ORF">PR003_g24569</name>
</gene>
<evidence type="ECO:0000313" key="4">
    <source>
        <dbReference type="Proteomes" id="UP000429607"/>
    </source>
</evidence>
<protein>
    <recommendedName>
        <fullName evidence="6">Retrotransposon gag domain-containing protein</fullName>
    </recommendedName>
</protein>
<dbReference type="EMBL" id="QXFV01002899">
    <property type="protein sequence ID" value="KAE8982058.1"/>
    <property type="molecule type" value="Genomic_DNA"/>
</dbReference>
<dbReference type="AlphaFoldDB" id="A0A6A3IN29"/>
<feature type="compositionally biased region" description="Basic and acidic residues" evidence="1">
    <location>
        <begin position="1"/>
        <end position="12"/>
    </location>
</feature>
<proteinExistence type="predicted"/>
<evidence type="ECO:0008006" key="6">
    <source>
        <dbReference type="Google" id="ProtNLM"/>
    </source>
</evidence>
<evidence type="ECO:0000313" key="5">
    <source>
        <dbReference type="Proteomes" id="UP000434957"/>
    </source>
</evidence>
<organism evidence="2 4">
    <name type="scientific">Phytophthora rubi</name>
    <dbReference type="NCBI Taxonomy" id="129364"/>
    <lineage>
        <taxon>Eukaryota</taxon>
        <taxon>Sar</taxon>
        <taxon>Stramenopiles</taxon>
        <taxon>Oomycota</taxon>
        <taxon>Peronosporomycetes</taxon>
        <taxon>Peronosporales</taxon>
        <taxon>Peronosporaceae</taxon>
        <taxon>Phytophthora</taxon>
    </lineage>
</organism>
<dbReference type="EMBL" id="QXFT01002783">
    <property type="protein sequence ID" value="KAE9293195.1"/>
    <property type="molecule type" value="Genomic_DNA"/>
</dbReference>
<accession>A0A6A3IN29</accession>
<name>A0A6A3IN29_9STRA</name>
<sequence length="418" mass="45206">MNQGGDRTDTHGLDAPSAGLPQPSYPDWVLPDTSSPEGLAAAQDVLRRAMELLDRVAAEEARTGPDGAAPAFAGIDGVPSVPSTQVFGNDLLSRHVSGVQPASVVHGVANAGVQVAESGRPYPVTPTHPTVPAWANPGGLFRPGSTVPASTAFGTGISLTGVGVPSYATSASSHPVWPGTAAGNVPAPTPTLQSYRASTISGQVAPFSGFVGVPSHIKNAIKIIPPFYSDGSTVEKARAFWNTFERATVGLDETLRLNAFRERLRGKSGEEWWLHSKITDLMTLQIRFYNRFVCLTPLQAMERLSTAKRTRGMSAEVWGNWISGICDDAQCFDPLMRYQYFLAGLRNSEWKAMLSTTMVTSIQQAVTILLYHNMHLPVEDDADFEDEIASETPNDDLVNMQMIQILQQNQNLIMQQQQ</sequence>
<evidence type="ECO:0000256" key="1">
    <source>
        <dbReference type="SAM" id="MobiDB-lite"/>
    </source>
</evidence>
<keyword evidence="5" id="KW-1185">Reference proteome</keyword>